<dbReference type="CDD" id="cd00342">
    <property type="entry name" value="gram_neg_porins"/>
    <property type="match status" value="1"/>
</dbReference>
<evidence type="ECO:0000256" key="4">
    <source>
        <dbReference type="ARBA" id="ARBA00022452"/>
    </source>
</evidence>
<keyword evidence="6 11" id="KW-0732">Signal</keyword>
<dbReference type="RefSeq" id="WP_155695751.1">
    <property type="nucleotide sequence ID" value="NZ_WOCD01000003.1"/>
</dbReference>
<protein>
    <submittedName>
        <fullName evidence="13">Porin</fullName>
    </submittedName>
</protein>
<dbReference type="GO" id="GO:0006811">
    <property type="term" value="P:monoatomic ion transport"/>
    <property type="evidence" value="ECO:0007669"/>
    <property type="project" value="UniProtKB-KW"/>
</dbReference>
<dbReference type="GO" id="GO:0015288">
    <property type="term" value="F:porin activity"/>
    <property type="evidence" value="ECO:0007669"/>
    <property type="project" value="UniProtKB-KW"/>
</dbReference>
<evidence type="ECO:0000259" key="12">
    <source>
        <dbReference type="Pfam" id="PF13609"/>
    </source>
</evidence>
<evidence type="ECO:0000256" key="10">
    <source>
        <dbReference type="ARBA" id="ARBA00023237"/>
    </source>
</evidence>
<feature type="domain" description="Porin" evidence="12">
    <location>
        <begin position="9"/>
        <end position="284"/>
    </location>
</feature>
<keyword evidence="4" id="KW-1134">Transmembrane beta strand</keyword>
<keyword evidence="8" id="KW-0626">Porin</keyword>
<evidence type="ECO:0000256" key="2">
    <source>
        <dbReference type="ARBA" id="ARBA00011233"/>
    </source>
</evidence>
<comment type="caution">
    <text evidence="13">The sequence shown here is derived from an EMBL/GenBank/DDBJ whole genome shotgun (WGS) entry which is preliminary data.</text>
</comment>
<dbReference type="Pfam" id="PF13609">
    <property type="entry name" value="Porin_4"/>
    <property type="match status" value="1"/>
</dbReference>
<gene>
    <name evidence="13" type="ORF">GNP35_08825</name>
</gene>
<dbReference type="InterPro" id="IPR023614">
    <property type="entry name" value="Porin_dom_sf"/>
</dbReference>
<feature type="chain" id="PRO_5026664175" evidence="11">
    <location>
        <begin position="23"/>
        <end position="300"/>
    </location>
</feature>
<evidence type="ECO:0000256" key="9">
    <source>
        <dbReference type="ARBA" id="ARBA00023136"/>
    </source>
</evidence>
<evidence type="ECO:0000256" key="7">
    <source>
        <dbReference type="ARBA" id="ARBA00023065"/>
    </source>
</evidence>
<dbReference type="Gene3D" id="2.40.160.10">
    <property type="entry name" value="Porin"/>
    <property type="match status" value="1"/>
</dbReference>
<evidence type="ECO:0000256" key="6">
    <source>
        <dbReference type="ARBA" id="ARBA00022729"/>
    </source>
</evidence>
<dbReference type="PANTHER" id="PTHR34501:SF9">
    <property type="entry name" value="MAJOR OUTER MEMBRANE PROTEIN P.IA"/>
    <property type="match status" value="1"/>
</dbReference>
<dbReference type="GO" id="GO:0046930">
    <property type="term" value="C:pore complex"/>
    <property type="evidence" value="ECO:0007669"/>
    <property type="project" value="UniProtKB-KW"/>
</dbReference>
<evidence type="ECO:0000313" key="14">
    <source>
        <dbReference type="Proteomes" id="UP000439994"/>
    </source>
</evidence>
<feature type="signal peptide" evidence="11">
    <location>
        <begin position="1"/>
        <end position="22"/>
    </location>
</feature>
<dbReference type="InterPro" id="IPR050298">
    <property type="entry name" value="Gram-neg_bact_OMP"/>
</dbReference>
<dbReference type="EMBL" id="WOCD01000003">
    <property type="protein sequence ID" value="MUH72586.1"/>
    <property type="molecule type" value="Genomic_DNA"/>
</dbReference>
<dbReference type="GO" id="GO:0009279">
    <property type="term" value="C:cell outer membrane"/>
    <property type="evidence" value="ECO:0007669"/>
    <property type="project" value="UniProtKB-SubCell"/>
</dbReference>
<dbReference type="SUPFAM" id="SSF56935">
    <property type="entry name" value="Porins"/>
    <property type="match status" value="1"/>
</dbReference>
<evidence type="ECO:0000313" key="13">
    <source>
        <dbReference type="EMBL" id="MUH72586.1"/>
    </source>
</evidence>
<dbReference type="AlphaFoldDB" id="A0A6N8F7P7"/>
<dbReference type="InterPro" id="IPR033900">
    <property type="entry name" value="Gram_neg_porin_domain"/>
</dbReference>
<keyword evidence="14" id="KW-1185">Reference proteome</keyword>
<dbReference type="PANTHER" id="PTHR34501">
    <property type="entry name" value="PROTEIN YDDL-RELATED"/>
    <property type="match status" value="1"/>
</dbReference>
<evidence type="ECO:0000256" key="3">
    <source>
        <dbReference type="ARBA" id="ARBA00022448"/>
    </source>
</evidence>
<keyword evidence="5" id="KW-0812">Transmembrane</keyword>
<proteinExistence type="predicted"/>
<evidence type="ECO:0000256" key="8">
    <source>
        <dbReference type="ARBA" id="ARBA00023114"/>
    </source>
</evidence>
<reference evidence="13 14" key="1">
    <citation type="submission" date="2019-11" db="EMBL/GenBank/DDBJ databases">
        <title>P. haliotis isolates from Z. marina roots.</title>
        <authorList>
            <person name="Cohen M."/>
            <person name="Jospin G."/>
            <person name="Eisen J.A."/>
            <person name="Coil D.A."/>
        </authorList>
    </citation>
    <scope>NUCLEOTIDE SEQUENCE [LARGE SCALE GENOMIC DNA]</scope>
    <source>
        <strain evidence="13 14">UCD-MCMsp1aY</strain>
    </source>
</reference>
<organism evidence="13 14">
    <name type="scientific">Psychrosphaera haliotis</name>
    <dbReference type="NCBI Taxonomy" id="555083"/>
    <lineage>
        <taxon>Bacteria</taxon>
        <taxon>Pseudomonadati</taxon>
        <taxon>Pseudomonadota</taxon>
        <taxon>Gammaproteobacteria</taxon>
        <taxon>Alteromonadales</taxon>
        <taxon>Pseudoalteromonadaceae</taxon>
        <taxon>Psychrosphaera</taxon>
    </lineage>
</organism>
<evidence type="ECO:0000256" key="5">
    <source>
        <dbReference type="ARBA" id="ARBA00022692"/>
    </source>
</evidence>
<comment type="subcellular location">
    <subcellularLocation>
        <location evidence="1">Cell outer membrane</location>
        <topology evidence="1">Multi-pass membrane protein</topology>
    </subcellularLocation>
</comment>
<keyword evidence="3" id="KW-0813">Transport</keyword>
<dbReference type="OrthoDB" id="8173690at2"/>
<accession>A0A6N8F7P7</accession>
<dbReference type="PRINTS" id="PR00184">
    <property type="entry name" value="NEISSPPORIN"/>
</dbReference>
<dbReference type="Proteomes" id="UP000439994">
    <property type="component" value="Unassembled WGS sequence"/>
</dbReference>
<evidence type="ECO:0000256" key="1">
    <source>
        <dbReference type="ARBA" id="ARBA00004571"/>
    </source>
</evidence>
<name>A0A6N8F7P7_9GAMM</name>
<keyword evidence="10" id="KW-0998">Cell outer membrane</keyword>
<sequence>MKTFKTLVAASILASTPAAVLADPVVYGKANLTVQSSDDGVDTTTEIKSNASRLGVKGSQKLDGGLEMIYKYEMQVDVSDESKELNLTSRNQYIGIRGSFGEVLVGRNDTVLKQSQGKFDLFSDLEGDVKHLWKGENRMSDSITYKTPKINNFQVGVSYILDEENDDSATSLSVAYGDSTLKKGKFYAAVAIDNEVKGYDATRVTFATKLDEVVIGAMFHSQENVETGEDKDGYLVNAQYKVGKYNFKGQYQTLEDDSGFTFGVDRKLAKSSKIFAFYTTYNFDMAEDESYFAVGLEQKF</sequence>
<dbReference type="InterPro" id="IPR002299">
    <property type="entry name" value="Porin_Neis"/>
</dbReference>
<comment type="subunit">
    <text evidence="2">Homotrimer.</text>
</comment>
<evidence type="ECO:0000256" key="11">
    <source>
        <dbReference type="SAM" id="SignalP"/>
    </source>
</evidence>
<keyword evidence="7" id="KW-0406">Ion transport</keyword>
<keyword evidence="9" id="KW-0472">Membrane</keyword>